<proteinExistence type="predicted"/>
<name>A0A6C0GR48_9BACT</name>
<protein>
    <submittedName>
        <fullName evidence="1">Uncharacterized protein</fullName>
    </submittedName>
</protein>
<dbReference type="EMBL" id="CP048222">
    <property type="protein sequence ID" value="QHT70565.1"/>
    <property type="molecule type" value="Genomic_DNA"/>
</dbReference>
<evidence type="ECO:0000313" key="1">
    <source>
        <dbReference type="EMBL" id="QHT70565.1"/>
    </source>
</evidence>
<reference evidence="1 2" key="1">
    <citation type="submission" date="2020-01" db="EMBL/GenBank/DDBJ databases">
        <authorList>
            <person name="Kim M.K."/>
        </authorList>
    </citation>
    <scope>NUCLEOTIDE SEQUENCE [LARGE SCALE GENOMIC DNA]</scope>
    <source>
        <strain evidence="1 2">172606-1</strain>
    </source>
</reference>
<dbReference type="Proteomes" id="UP000480178">
    <property type="component" value="Chromosome"/>
</dbReference>
<gene>
    <name evidence="1" type="ORF">GXP67_29895</name>
</gene>
<dbReference type="RefSeq" id="WP_162446542.1">
    <property type="nucleotide sequence ID" value="NZ_CP048222.1"/>
</dbReference>
<dbReference type="KEGG" id="rhoz:GXP67_29895"/>
<dbReference type="AlphaFoldDB" id="A0A6C0GR48"/>
<sequence length="146" mass="17391">MSTEIIKIHPDIQEFFTSKHASVTFIPTIEIAVCTVKVPYIPISDFKNLFNKTSELIKQEKITKFIFDKRKLTTFHQPSMEWYHMVWKEDMYKIGLKKHRKLLPNDKLFEQSVITGRKKIARENPDFSFDKFEILYCNSIEEAIEK</sequence>
<keyword evidence="2" id="KW-1185">Reference proteome</keyword>
<organism evidence="1 2">
    <name type="scientific">Rhodocytophaga rosea</name>
    <dbReference type="NCBI Taxonomy" id="2704465"/>
    <lineage>
        <taxon>Bacteria</taxon>
        <taxon>Pseudomonadati</taxon>
        <taxon>Bacteroidota</taxon>
        <taxon>Cytophagia</taxon>
        <taxon>Cytophagales</taxon>
        <taxon>Rhodocytophagaceae</taxon>
        <taxon>Rhodocytophaga</taxon>
    </lineage>
</organism>
<evidence type="ECO:0000313" key="2">
    <source>
        <dbReference type="Proteomes" id="UP000480178"/>
    </source>
</evidence>
<accession>A0A6C0GR48</accession>